<dbReference type="InterPro" id="IPR038425">
    <property type="entry name" value="GAT_sf"/>
</dbReference>
<keyword evidence="7" id="KW-0812">Transmembrane</keyword>
<evidence type="ECO:0000256" key="2">
    <source>
        <dbReference type="ARBA" id="ARBA00007708"/>
    </source>
</evidence>
<evidence type="ECO:0000259" key="9">
    <source>
        <dbReference type="PROSITE" id="PS50909"/>
    </source>
</evidence>
<gene>
    <name evidence="10" type="ORF">HPP92_002042</name>
</gene>
<evidence type="ECO:0000256" key="3">
    <source>
        <dbReference type="ARBA" id="ARBA00022448"/>
    </source>
</evidence>
<evidence type="ECO:0000259" key="8">
    <source>
        <dbReference type="PROSITE" id="PS50179"/>
    </source>
</evidence>
<dbReference type="GO" id="GO:0005737">
    <property type="term" value="C:cytoplasm"/>
    <property type="evidence" value="ECO:0007669"/>
    <property type="project" value="UniProtKB-ARBA"/>
</dbReference>
<organism evidence="10 11">
    <name type="scientific">Vanilla planifolia</name>
    <name type="common">Vanilla</name>
    <dbReference type="NCBI Taxonomy" id="51239"/>
    <lineage>
        <taxon>Eukaryota</taxon>
        <taxon>Viridiplantae</taxon>
        <taxon>Streptophyta</taxon>
        <taxon>Embryophyta</taxon>
        <taxon>Tracheophyta</taxon>
        <taxon>Spermatophyta</taxon>
        <taxon>Magnoliopsida</taxon>
        <taxon>Liliopsida</taxon>
        <taxon>Asparagales</taxon>
        <taxon>Orchidaceae</taxon>
        <taxon>Vanilloideae</taxon>
        <taxon>Vanilleae</taxon>
        <taxon>Vanilla</taxon>
    </lineage>
</organism>
<dbReference type="Pfam" id="PF00790">
    <property type="entry name" value="VHS"/>
    <property type="match status" value="1"/>
</dbReference>
<proteinExistence type="inferred from homology"/>
<dbReference type="GO" id="GO:0043328">
    <property type="term" value="P:protein transport to vacuole involved in ubiquitin-dependent protein catabolic process via the multivesicular body sorting pathway"/>
    <property type="evidence" value="ECO:0007669"/>
    <property type="project" value="InterPro"/>
</dbReference>
<dbReference type="PANTHER" id="PTHR45898:SF3">
    <property type="entry name" value="TOM1-LIKE PROTEIN 5"/>
    <property type="match status" value="1"/>
</dbReference>
<dbReference type="InterPro" id="IPR044836">
    <property type="entry name" value="TOL_plant"/>
</dbReference>
<feature type="transmembrane region" description="Helical" evidence="7">
    <location>
        <begin position="21"/>
        <end position="44"/>
    </location>
</feature>
<dbReference type="SUPFAM" id="SSF48464">
    <property type="entry name" value="ENTH/VHS domain"/>
    <property type="match status" value="1"/>
</dbReference>
<feature type="domain" description="VHS" evidence="8">
    <location>
        <begin position="50"/>
        <end position="179"/>
    </location>
</feature>
<feature type="compositionally biased region" description="Pro residues" evidence="6">
    <location>
        <begin position="382"/>
        <end position="394"/>
    </location>
</feature>
<keyword evidence="4" id="KW-0653">Protein transport</keyword>
<evidence type="ECO:0000256" key="4">
    <source>
        <dbReference type="ARBA" id="ARBA00022927"/>
    </source>
</evidence>
<dbReference type="Gene3D" id="1.25.40.90">
    <property type="match status" value="1"/>
</dbReference>
<comment type="subcellular location">
    <subcellularLocation>
        <location evidence="1">Membrane</location>
        <topology evidence="1">Peripheral membrane protein</topology>
    </subcellularLocation>
</comment>
<evidence type="ECO:0000256" key="7">
    <source>
        <dbReference type="SAM" id="Phobius"/>
    </source>
</evidence>
<feature type="region of interest" description="Disordered" evidence="6">
    <location>
        <begin position="372"/>
        <end position="443"/>
    </location>
</feature>
<accession>A0A835VI41</accession>
<feature type="domain" description="GAT" evidence="9">
    <location>
        <begin position="220"/>
        <end position="308"/>
    </location>
</feature>
<dbReference type="Pfam" id="PF03127">
    <property type="entry name" value="GAT"/>
    <property type="match status" value="1"/>
</dbReference>
<dbReference type="EMBL" id="JADCNL010000001">
    <property type="protein sequence ID" value="KAG0497351.1"/>
    <property type="molecule type" value="Genomic_DNA"/>
</dbReference>
<dbReference type="OrthoDB" id="1629067at2759"/>
<keyword evidence="5 7" id="KW-0472">Membrane</keyword>
<dbReference type="PROSITE" id="PS50179">
    <property type="entry name" value="VHS"/>
    <property type="match status" value="1"/>
</dbReference>
<feature type="compositionally biased region" description="Low complexity" evidence="6">
    <location>
        <begin position="429"/>
        <end position="443"/>
    </location>
</feature>
<dbReference type="PROSITE" id="PS50909">
    <property type="entry name" value="GAT"/>
    <property type="match status" value="1"/>
</dbReference>
<dbReference type="SUPFAM" id="SSF89009">
    <property type="entry name" value="GAT-like domain"/>
    <property type="match status" value="1"/>
</dbReference>
<dbReference type="GO" id="GO:0043130">
    <property type="term" value="F:ubiquitin binding"/>
    <property type="evidence" value="ECO:0007669"/>
    <property type="project" value="InterPro"/>
</dbReference>
<dbReference type="AlphaFoldDB" id="A0A835VI41"/>
<comment type="caution">
    <text evidence="10">The sequence shown here is derived from an EMBL/GenBank/DDBJ whole genome shotgun (WGS) entry which is preliminary data.</text>
</comment>
<name>A0A835VI41_VANPL</name>
<dbReference type="Gene3D" id="1.20.58.160">
    <property type="match status" value="1"/>
</dbReference>
<feature type="compositionally biased region" description="Basic and acidic residues" evidence="6">
    <location>
        <begin position="395"/>
        <end position="418"/>
    </location>
</feature>
<dbReference type="InterPro" id="IPR004152">
    <property type="entry name" value="GAT_dom"/>
</dbReference>
<keyword evidence="11" id="KW-1185">Reference proteome</keyword>
<protein>
    <submittedName>
        <fullName evidence="10">Uncharacterized protein</fullName>
    </submittedName>
</protein>
<dbReference type="GO" id="GO:0016020">
    <property type="term" value="C:membrane"/>
    <property type="evidence" value="ECO:0007669"/>
    <property type="project" value="UniProtKB-SubCell"/>
</dbReference>
<dbReference type="GO" id="GO:0035091">
    <property type="term" value="F:phosphatidylinositol binding"/>
    <property type="evidence" value="ECO:0007669"/>
    <property type="project" value="InterPro"/>
</dbReference>
<dbReference type="InterPro" id="IPR002014">
    <property type="entry name" value="VHS_dom"/>
</dbReference>
<dbReference type="CDD" id="cd03561">
    <property type="entry name" value="VHS"/>
    <property type="match status" value="1"/>
</dbReference>
<evidence type="ECO:0000256" key="5">
    <source>
        <dbReference type="ARBA" id="ARBA00023136"/>
    </source>
</evidence>
<evidence type="ECO:0000256" key="1">
    <source>
        <dbReference type="ARBA" id="ARBA00004170"/>
    </source>
</evidence>
<evidence type="ECO:0000256" key="6">
    <source>
        <dbReference type="SAM" id="MobiDB-lite"/>
    </source>
</evidence>
<reference evidence="10 11" key="1">
    <citation type="journal article" date="2020" name="Nat. Food">
        <title>A phased Vanilla planifolia genome enables genetic improvement of flavour and production.</title>
        <authorList>
            <person name="Hasing T."/>
            <person name="Tang H."/>
            <person name="Brym M."/>
            <person name="Khazi F."/>
            <person name="Huang T."/>
            <person name="Chambers A.H."/>
        </authorList>
    </citation>
    <scope>NUCLEOTIDE SEQUENCE [LARGE SCALE GENOMIC DNA]</scope>
    <source>
        <tissue evidence="10">Leaf</tissue>
    </source>
</reference>
<dbReference type="Proteomes" id="UP000636800">
    <property type="component" value="Chromosome 1"/>
</dbReference>
<dbReference type="SMART" id="SM00288">
    <property type="entry name" value="VHS"/>
    <property type="match status" value="1"/>
</dbReference>
<evidence type="ECO:0000313" key="10">
    <source>
        <dbReference type="EMBL" id="KAG0497351.1"/>
    </source>
</evidence>
<sequence length="443" mass="50337">MHAAVRGLRFQESSLFECANFVVSFVCLIVGYTVLQVAIMPMAAEMVKSATSEKLKDMDWSKNIEICEIVAKDPGKAKEVMKCIKKRLGHKNANTQLFAVRLLEMLMNNCGEYIHRQVIDNGLLPMLVKIVKKKTDLPVRERIFLLLDATQTSLGGAKGKFPQYYAAYYDLVVSRVQFPQHRRIQSCQISQEKEKKEHLKKFPELLEFQKYNDVAIQPSFDGIIEHSIIQKASSVMVVLKEVLNALAPKCPEEAADEFILDLIEQCSFQKQQIMHLIMTCHDEKVISRAIEVNEQLEQLLAHHDSLVSVRALSNSNVLANEEAEDDEERLFRRISKGKARAEDDSDFMGGSLRTIPDEELRHRLVRPLSIQTSDSEGRQHPPHPPVVSIPPPPSKHLERERFFKEKHMDGSALDDHMRGLSIHSRHGSSSRSGSTDFSDTWPS</sequence>
<evidence type="ECO:0000313" key="11">
    <source>
        <dbReference type="Proteomes" id="UP000636800"/>
    </source>
</evidence>
<keyword evidence="7" id="KW-1133">Transmembrane helix</keyword>
<comment type="similarity">
    <text evidence="2">Belongs to the TOM1 family.</text>
</comment>
<keyword evidence="3" id="KW-0813">Transport</keyword>
<dbReference type="PANTHER" id="PTHR45898">
    <property type="entry name" value="TOM1-LIKE PROTEIN"/>
    <property type="match status" value="1"/>
</dbReference>
<dbReference type="InterPro" id="IPR008942">
    <property type="entry name" value="ENTH_VHS"/>
</dbReference>